<proteinExistence type="predicted"/>
<accession>A0ABR4GHV2</accession>
<gene>
    <name evidence="1" type="ORF">BJX66DRAFT_36170</name>
</gene>
<name>A0ABR4GHV2_9EURO</name>
<keyword evidence="2" id="KW-1185">Reference proteome</keyword>
<comment type="caution">
    <text evidence="1">The sequence shown here is derived from an EMBL/GenBank/DDBJ whole genome shotgun (WGS) entry which is preliminary data.</text>
</comment>
<evidence type="ECO:0000313" key="1">
    <source>
        <dbReference type="EMBL" id="KAL2798641.1"/>
    </source>
</evidence>
<protein>
    <submittedName>
        <fullName evidence="1">Uncharacterized protein</fullName>
    </submittedName>
</protein>
<sequence length="150" mass="16782">MPEYAMLSHPADRNFVESTFSPRSLSFAVENPILGCSRLRRRHGTWQARRRLGEKWVVTVCHCGSRCGLGGCTVPTNGSGRSPHVWPLPPFAGYQMPSLPRNAPIARHVCAQPSRTRRTRKAKSTSCCFTSEYHSDRPPRSCPRCAICLD</sequence>
<reference evidence="1 2" key="1">
    <citation type="submission" date="2024-07" db="EMBL/GenBank/DDBJ databases">
        <title>Section-level genome sequencing and comparative genomics of Aspergillus sections Usti and Cavernicolus.</title>
        <authorList>
            <consortium name="Lawrence Berkeley National Laboratory"/>
            <person name="Nybo J.L."/>
            <person name="Vesth T.C."/>
            <person name="Theobald S."/>
            <person name="Frisvad J.C."/>
            <person name="Larsen T.O."/>
            <person name="Kjaerboelling I."/>
            <person name="Rothschild-Mancinelli K."/>
            <person name="Lyhne E.K."/>
            <person name="Kogle M.E."/>
            <person name="Barry K."/>
            <person name="Clum A."/>
            <person name="Na H."/>
            <person name="Ledsgaard L."/>
            <person name="Lin J."/>
            <person name="Lipzen A."/>
            <person name="Kuo A."/>
            <person name="Riley R."/>
            <person name="Mondo S."/>
            <person name="Labutti K."/>
            <person name="Haridas S."/>
            <person name="Pangalinan J."/>
            <person name="Salamov A.A."/>
            <person name="Simmons B.A."/>
            <person name="Magnuson J.K."/>
            <person name="Chen J."/>
            <person name="Drula E."/>
            <person name="Henrissat B."/>
            <person name="Wiebenga A."/>
            <person name="Lubbers R.J."/>
            <person name="Gomes A.C."/>
            <person name="Makela M.R."/>
            <person name="Stajich J."/>
            <person name="Grigoriev I.V."/>
            <person name="Mortensen U.H."/>
            <person name="De Vries R.P."/>
            <person name="Baker S.E."/>
            <person name="Andersen M.R."/>
        </authorList>
    </citation>
    <scope>NUCLEOTIDE SEQUENCE [LARGE SCALE GENOMIC DNA]</scope>
    <source>
        <strain evidence="1 2">CBS 209.92</strain>
    </source>
</reference>
<dbReference type="EMBL" id="JBFTWV010000012">
    <property type="protein sequence ID" value="KAL2798641.1"/>
    <property type="molecule type" value="Genomic_DNA"/>
</dbReference>
<organism evidence="1 2">
    <name type="scientific">Aspergillus keveii</name>
    <dbReference type="NCBI Taxonomy" id="714993"/>
    <lineage>
        <taxon>Eukaryota</taxon>
        <taxon>Fungi</taxon>
        <taxon>Dikarya</taxon>
        <taxon>Ascomycota</taxon>
        <taxon>Pezizomycotina</taxon>
        <taxon>Eurotiomycetes</taxon>
        <taxon>Eurotiomycetidae</taxon>
        <taxon>Eurotiales</taxon>
        <taxon>Aspergillaceae</taxon>
        <taxon>Aspergillus</taxon>
        <taxon>Aspergillus subgen. Nidulantes</taxon>
    </lineage>
</organism>
<evidence type="ECO:0000313" key="2">
    <source>
        <dbReference type="Proteomes" id="UP001610563"/>
    </source>
</evidence>
<dbReference type="Proteomes" id="UP001610563">
    <property type="component" value="Unassembled WGS sequence"/>
</dbReference>